<dbReference type="EMBL" id="UXSR01000730">
    <property type="protein sequence ID" value="VDD77321.1"/>
    <property type="molecule type" value="Genomic_DNA"/>
</dbReference>
<evidence type="ECO:0000313" key="2">
    <source>
        <dbReference type="Proteomes" id="UP000267029"/>
    </source>
</evidence>
<name>A0A0R3U8U5_MESCO</name>
<sequence>MPGCVVGVGVANFRAVYRSSSRTALNPHRVVYRSPSRTPLNPHRVVYRLPRRASVNSHLVVQITNPISIGHKLIAHKPDESCSDASYECPRAVGVESTRVFAVTNDFACSSQNETSSGDLYTRGFKETASL</sequence>
<evidence type="ECO:0000313" key="3">
    <source>
        <dbReference type="WBParaSite" id="MCU_010710-RA"/>
    </source>
</evidence>
<reference evidence="1 2" key="1">
    <citation type="submission" date="2018-10" db="EMBL/GenBank/DDBJ databases">
        <authorList>
            <consortium name="Pathogen Informatics"/>
        </authorList>
    </citation>
    <scope>NUCLEOTIDE SEQUENCE [LARGE SCALE GENOMIC DNA]</scope>
</reference>
<protein>
    <submittedName>
        <fullName evidence="1 3">Uncharacterized protein</fullName>
    </submittedName>
</protein>
<evidence type="ECO:0000313" key="1">
    <source>
        <dbReference type="EMBL" id="VDD77321.1"/>
    </source>
</evidence>
<organism evidence="1 2">
    <name type="scientific">Mesocestoides corti</name>
    <name type="common">Flatworm</name>
    <dbReference type="NCBI Taxonomy" id="53468"/>
    <lineage>
        <taxon>Eukaryota</taxon>
        <taxon>Metazoa</taxon>
        <taxon>Spiralia</taxon>
        <taxon>Lophotrochozoa</taxon>
        <taxon>Platyhelminthes</taxon>
        <taxon>Cestoda</taxon>
        <taxon>Eucestoda</taxon>
        <taxon>Cyclophyllidea</taxon>
        <taxon>Mesocestoididae</taxon>
        <taxon>Mesocestoides</taxon>
    </lineage>
</organism>
<accession>A0A0R3U8U5</accession>
<proteinExistence type="predicted"/>
<dbReference type="WBParaSite" id="MCU_010710-RA">
    <property type="protein sequence ID" value="MCU_010710-RA"/>
    <property type="gene ID" value="MCU_010710"/>
</dbReference>
<dbReference type="Proteomes" id="UP000267029">
    <property type="component" value="Unassembled WGS sequence"/>
</dbReference>
<keyword evidence="2" id="KW-1185">Reference proteome</keyword>
<gene>
    <name evidence="1" type="ORF">MCOS_LOCUS3324</name>
</gene>
<reference evidence="3" key="2">
    <citation type="submission" date="2019-11" db="UniProtKB">
        <authorList>
            <consortium name="WormBaseParasite"/>
        </authorList>
    </citation>
    <scope>IDENTIFICATION</scope>
</reference>
<dbReference type="AlphaFoldDB" id="A0A0R3U8U5"/>